<feature type="domain" description="UmuC" evidence="3">
    <location>
        <begin position="66"/>
        <end position="217"/>
    </location>
</feature>
<dbReference type="Pfam" id="PF00817">
    <property type="entry name" value="IMS"/>
    <property type="match status" value="1"/>
</dbReference>
<dbReference type="SUPFAM" id="SSF56672">
    <property type="entry name" value="DNA/RNA polymerases"/>
    <property type="match status" value="1"/>
</dbReference>
<reference evidence="5" key="1">
    <citation type="journal article" date="2019" name="Int. J. Syst. Evol. Microbiol.">
        <title>The Global Catalogue of Microorganisms (GCM) 10K type strain sequencing project: providing services to taxonomists for standard genome sequencing and annotation.</title>
        <authorList>
            <consortium name="The Broad Institute Genomics Platform"/>
            <consortium name="The Broad Institute Genome Sequencing Center for Infectious Disease"/>
            <person name="Wu L."/>
            <person name="Ma J."/>
        </authorList>
    </citation>
    <scope>NUCLEOTIDE SEQUENCE [LARGE SCALE GENOMIC DNA]</scope>
    <source>
        <strain evidence="5">JCM 16548</strain>
    </source>
</reference>
<feature type="region of interest" description="Disordered" evidence="2">
    <location>
        <begin position="16"/>
        <end position="35"/>
    </location>
</feature>
<dbReference type="PANTHER" id="PTHR35369">
    <property type="entry name" value="BLR3025 PROTEIN-RELATED"/>
    <property type="match status" value="1"/>
</dbReference>
<dbReference type="Gene3D" id="1.10.150.20">
    <property type="entry name" value="5' to 3' exonuclease, C-terminal subdomain"/>
    <property type="match status" value="1"/>
</dbReference>
<organism evidence="4 5">
    <name type="scientific">Microlunatus aurantiacus</name>
    <dbReference type="NCBI Taxonomy" id="446786"/>
    <lineage>
        <taxon>Bacteria</taxon>
        <taxon>Bacillati</taxon>
        <taxon>Actinomycetota</taxon>
        <taxon>Actinomycetes</taxon>
        <taxon>Propionibacteriales</taxon>
        <taxon>Propionibacteriaceae</taxon>
        <taxon>Microlunatus</taxon>
    </lineage>
</organism>
<dbReference type="CDD" id="cd03468">
    <property type="entry name" value="PolY_like"/>
    <property type="match status" value="1"/>
</dbReference>
<sequence length="543" mass="58573">MSVLDALPELSTVAARRPAAAAPGGPATATAPARPATATPRVMVVWCPDWPVVAAIAAEELSADDPVAVVATNEVVACSAAARLEGVRRGMRRRDAVGRCPELTLVDANETRDLRAYEQVLSGLEQLVATVTPLRPGICALPVPDRFYGGEPQAAAVIAEMLVEYGVWDCRVGIADGMFAAEQAARRAEAQSWFVVPPQGSSRFLAELEIGALEDADLVSLLRRLGIRRLGEFAALPASDVATRFGRHGSWLHRLARGADVRVAAGRRPPLELAQRVAFEPPLETVEPIVFSTRQTADRFVAELSRHGLVCTTVTVEVRGDRGWQGVRTWGHPRWFGSADLVDRVFWQLQSDPAPEPVCEVRLVPESVESLGDHGDGLWGSATDDRVERGVARLQGMLGPEAVVAPSVQGGRGAAQRQAAVPWGERAEGLRPRSLPWPGSIPPPAPTRVFPRPRPATVVGQDGRSVAVSDRGLVIGEPARFRPDPAGPVLGVQAWAGPWPIDELWWDPDGARQVARFQLVGLDGSAWLMLVEQGEWWTEARYD</sequence>
<evidence type="ECO:0000313" key="4">
    <source>
        <dbReference type="EMBL" id="GAA3712812.1"/>
    </source>
</evidence>
<feature type="region of interest" description="Disordered" evidence="2">
    <location>
        <begin position="431"/>
        <end position="454"/>
    </location>
</feature>
<comment type="caution">
    <text evidence="4">The sequence shown here is derived from an EMBL/GenBank/DDBJ whole genome shotgun (WGS) entry which is preliminary data.</text>
</comment>
<keyword evidence="5" id="KW-1185">Reference proteome</keyword>
<dbReference type="PROSITE" id="PS50173">
    <property type="entry name" value="UMUC"/>
    <property type="match status" value="1"/>
</dbReference>
<dbReference type="InterPro" id="IPR050356">
    <property type="entry name" value="SulA_CellDiv_inhibitor"/>
</dbReference>
<dbReference type="RefSeq" id="WP_344813709.1">
    <property type="nucleotide sequence ID" value="NZ_BAAAYX010000014.1"/>
</dbReference>
<dbReference type="InterPro" id="IPR001126">
    <property type="entry name" value="UmuC"/>
</dbReference>
<evidence type="ECO:0000313" key="5">
    <source>
        <dbReference type="Proteomes" id="UP001500051"/>
    </source>
</evidence>
<dbReference type="EMBL" id="BAAAYX010000014">
    <property type="protein sequence ID" value="GAA3712812.1"/>
    <property type="molecule type" value="Genomic_DNA"/>
</dbReference>
<dbReference type="Gene3D" id="3.40.1170.60">
    <property type="match status" value="1"/>
</dbReference>
<name>A0ABP7E198_9ACTN</name>
<evidence type="ECO:0000256" key="2">
    <source>
        <dbReference type="SAM" id="MobiDB-lite"/>
    </source>
</evidence>
<evidence type="ECO:0000256" key="1">
    <source>
        <dbReference type="ARBA" id="ARBA00022763"/>
    </source>
</evidence>
<proteinExistence type="predicted"/>
<gene>
    <name evidence="4" type="ORF">GCM10022204_34680</name>
</gene>
<evidence type="ECO:0000259" key="3">
    <source>
        <dbReference type="PROSITE" id="PS50173"/>
    </source>
</evidence>
<dbReference type="Proteomes" id="UP001500051">
    <property type="component" value="Unassembled WGS sequence"/>
</dbReference>
<dbReference type="InterPro" id="IPR043502">
    <property type="entry name" value="DNA/RNA_pol_sf"/>
</dbReference>
<accession>A0ABP7E198</accession>
<dbReference type="PANTHER" id="PTHR35369:SF2">
    <property type="entry name" value="BLR3025 PROTEIN"/>
    <property type="match status" value="1"/>
</dbReference>
<protein>
    <submittedName>
        <fullName evidence="4">DNA polymerase Y family protein</fullName>
    </submittedName>
</protein>
<keyword evidence="1" id="KW-0227">DNA damage</keyword>